<comment type="caution">
    <text evidence="2">The sequence shown here is derived from an EMBL/GenBank/DDBJ whole genome shotgun (WGS) entry which is preliminary data.</text>
</comment>
<dbReference type="AlphaFoldDB" id="A0A9W9MU40"/>
<reference evidence="2" key="1">
    <citation type="submission" date="2022-11" db="EMBL/GenBank/DDBJ databases">
        <authorList>
            <person name="Petersen C."/>
        </authorList>
    </citation>
    <scope>NUCLEOTIDE SEQUENCE</scope>
    <source>
        <strain evidence="2">IBT 20477</strain>
    </source>
</reference>
<keyword evidence="3" id="KW-1185">Reference proteome</keyword>
<feature type="region of interest" description="Disordered" evidence="1">
    <location>
        <begin position="1"/>
        <end position="39"/>
    </location>
</feature>
<dbReference type="OrthoDB" id="4357582at2759"/>
<feature type="compositionally biased region" description="Basic residues" evidence="1">
    <location>
        <begin position="1"/>
        <end position="12"/>
    </location>
</feature>
<gene>
    <name evidence="2" type="ORF">N7449_001978</name>
</gene>
<evidence type="ECO:0000313" key="3">
    <source>
        <dbReference type="Proteomes" id="UP001150942"/>
    </source>
</evidence>
<organism evidence="2 3">
    <name type="scientific">Penicillium cf. viridicatum</name>
    <dbReference type="NCBI Taxonomy" id="2972119"/>
    <lineage>
        <taxon>Eukaryota</taxon>
        <taxon>Fungi</taxon>
        <taxon>Dikarya</taxon>
        <taxon>Ascomycota</taxon>
        <taxon>Pezizomycotina</taxon>
        <taxon>Eurotiomycetes</taxon>
        <taxon>Eurotiomycetidae</taxon>
        <taxon>Eurotiales</taxon>
        <taxon>Aspergillaceae</taxon>
        <taxon>Penicillium</taxon>
    </lineage>
</organism>
<name>A0A9W9MU40_9EURO</name>
<dbReference type="Proteomes" id="UP001150942">
    <property type="component" value="Unassembled WGS sequence"/>
</dbReference>
<evidence type="ECO:0000256" key="1">
    <source>
        <dbReference type="SAM" id="MobiDB-lite"/>
    </source>
</evidence>
<reference evidence="2" key="2">
    <citation type="journal article" date="2023" name="IMA Fungus">
        <title>Comparative genomic study of the Penicillium genus elucidates a diverse pangenome and 15 lateral gene transfer events.</title>
        <authorList>
            <person name="Petersen C."/>
            <person name="Sorensen T."/>
            <person name="Nielsen M.R."/>
            <person name="Sondergaard T.E."/>
            <person name="Sorensen J.L."/>
            <person name="Fitzpatrick D.A."/>
            <person name="Frisvad J.C."/>
            <person name="Nielsen K.L."/>
        </authorList>
    </citation>
    <scope>NUCLEOTIDE SEQUENCE</scope>
    <source>
        <strain evidence="2">IBT 20477</strain>
    </source>
</reference>
<protein>
    <submittedName>
        <fullName evidence="2">Uncharacterized protein</fullName>
    </submittedName>
</protein>
<sequence>MSARFLRHKPNLQHHEGLRPKQEQSENCVTQPELAPPTHDKYNRAAYNWVLTISSNLKVLRRILYYHADELTLLKNSVIVHGITDNTFKNISSIEKLLAQRLPKGRES</sequence>
<accession>A0A9W9MU40</accession>
<proteinExistence type="predicted"/>
<feature type="compositionally biased region" description="Basic and acidic residues" evidence="1">
    <location>
        <begin position="13"/>
        <end position="24"/>
    </location>
</feature>
<evidence type="ECO:0000313" key="2">
    <source>
        <dbReference type="EMBL" id="KAJ5207599.1"/>
    </source>
</evidence>
<dbReference type="EMBL" id="JAPQKQ010000002">
    <property type="protein sequence ID" value="KAJ5207599.1"/>
    <property type="molecule type" value="Genomic_DNA"/>
</dbReference>